<sequence>MPRPANNNAKPKKGNSTVNKRKLMNSMVNIPSTNPDPYYRYKMPAMEIRINPARVRTNNAQKEAVTIPASTQLQNLTAVARALNRPLEYISKFFELELDLTGVMEDRQRWFKLCDAELSEQELMMVLDKFIRRFVLCYVCHNPETALTIFNTHIMKECGACGQSTRVDRFSKLTRYILRNNRTFGLGIFAATTDTSKCRFLKDGASMPASKGTVMNNSAGFKNGVKLATAAEMADDDEEEEEEEDDDDQDWKLDTSAEAVAQRRLQELDLITRVEKIMNAGLGDKARDPYKLFEEFVTTPKEETGALPDKEEVLGRFYTLDLEKEGAIFFLERLQKRQHQQGLDGDQEEGEQDDNENKEETKVQKREDYEVMIQVLRDSLEREVVVAATLGDESSDSDSDSDDDDDDTDSDSDSESDSVEK</sequence>
<evidence type="ECO:0000256" key="4">
    <source>
        <dbReference type="ARBA" id="ARBA00022917"/>
    </source>
</evidence>
<protein>
    <recommendedName>
        <fullName evidence="7">Translation initiation factor IF2/IF5 domain-containing protein</fullName>
    </recommendedName>
</protein>
<dbReference type="GO" id="GO:0005092">
    <property type="term" value="F:GDP-dissociation inhibitor activity"/>
    <property type="evidence" value="ECO:0007669"/>
    <property type="project" value="TreeGrafter"/>
</dbReference>
<feature type="region of interest" description="Disordered" evidence="6">
    <location>
        <begin position="1"/>
        <end position="21"/>
    </location>
</feature>
<comment type="similarity">
    <text evidence="1">Belongs to the eIF-2-beta/eIF-5 family.</text>
</comment>
<feature type="compositionally biased region" description="Basic and acidic residues" evidence="6">
    <location>
        <begin position="358"/>
        <end position="368"/>
    </location>
</feature>
<dbReference type="AlphaFoldDB" id="A0A9P8BQ63"/>
<evidence type="ECO:0000256" key="6">
    <source>
        <dbReference type="SAM" id="MobiDB-lite"/>
    </source>
</evidence>
<dbReference type="GO" id="GO:0005829">
    <property type="term" value="C:cytosol"/>
    <property type="evidence" value="ECO:0007669"/>
    <property type="project" value="TreeGrafter"/>
</dbReference>
<keyword evidence="4" id="KW-0648">Protein biosynthesis</keyword>
<dbReference type="InterPro" id="IPR016190">
    <property type="entry name" value="Transl_init_fac_IF2/IF5_Zn-bd"/>
</dbReference>
<evidence type="ECO:0000256" key="1">
    <source>
        <dbReference type="ARBA" id="ARBA00010397"/>
    </source>
</evidence>
<dbReference type="SUPFAM" id="SSF75689">
    <property type="entry name" value="Zinc-binding domain of translation initiation factor 2 beta"/>
    <property type="match status" value="1"/>
</dbReference>
<dbReference type="InterPro" id="IPR016189">
    <property type="entry name" value="Transl_init_fac_IF2/IF5_N"/>
</dbReference>
<evidence type="ECO:0000313" key="8">
    <source>
        <dbReference type="EMBL" id="KAG9064599.1"/>
    </source>
</evidence>
<dbReference type="GO" id="GO:0071074">
    <property type="term" value="F:eukaryotic initiation factor eIF2 binding"/>
    <property type="evidence" value="ECO:0007669"/>
    <property type="project" value="TreeGrafter"/>
</dbReference>
<proteinExistence type="inferred from homology"/>
<dbReference type="SMART" id="SM00653">
    <property type="entry name" value="eIF2B_5"/>
    <property type="match status" value="1"/>
</dbReference>
<dbReference type="PANTHER" id="PTHR23001:SF7">
    <property type="entry name" value="EUKARYOTIC TRANSLATION INITIATION FACTOR 5"/>
    <property type="match status" value="1"/>
</dbReference>
<keyword evidence="2" id="KW-0396">Initiation factor</keyword>
<dbReference type="OrthoDB" id="10250831at2759"/>
<feature type="region of interest" description="Disordered" evidence="6">
    <location>
        <begin position="231"/>
        <end position="251"/>
    </location>
</feature>
<dbReference type="GO" id="GO:0001732">
    <property type="term" value="P:formation of cytoplasmic translation initiation complex"/>
    <property type="evidence" value="ECO:0007669"/>
    <property type="project" value="TreeGrafter"/>
</dbReference>
<comment type="caution">
    <text evidence="8">The sequence shown here is derived from an EMBL/GenBank/DDBJ whole genome shotgun (WGS) entry which is preliminary data.</text>
</comment>
<dbReference type="InterPro" id="IPR045196">
    <property type="entry name" value="IF2/IF5"/>
</dbReference>
<dbReference type="Pfam" id="PF01873">
    <property type="entry name" value="eIF-5_eIF-2B"/>
    <property type="match status" value="1"/>
</dbReference>
<feature type="domain" description="Translation initiation factor IF2/IF5" evidence="7">
    <location>
        <begin position="38"/>
        <end position="164"/>
    </location>
</feature>
<gene>
    <name evidence="8" type="ORF">KI688_002857</name>
</gene>
<organism evidence="8 9">
    <name type="scientific">Linnemannia hyalina</name>
    <dbReference type="NCBI Taxonomy" id="64524"/>
    <lineage>
        <taxon>Eukaryota</taxon>
        <taxon>Fungi</taxon>
        <taxon>Fungi incertae sedis</taxon>
        <taxon>Mucoromycota</taxon>
        <taxon>Mortierellomycotina</taxon>
        <taxon>Mortierellomycetes</taxon>
        <taxon>Mortierellales</taxon>
        <taxon>Mortierellaceae</taxon>
        <taxon>Linnemannia</taxon>
    </lineage>
</organism>
<reference evidence="8" key="1">
    <citation type="submission" date="2021-06" db="EMBL/GenBank/DDBJ databases">
        <title>Genome Sequence of Mortierella hyaline Strain SCG-10, a Cold-Adapted, Nitrate-Reducing Fungus Isolated from Soil in Minnesota, USA.</title>
        <authorList>
            <person name="Aldossari N."/>
        </authorList>
    </citation>
    <scope>NUCLEOTIDE SEQUENCE</scope>
    <source>
        <strain evidence="8">SCG-10</strain>
    </source>
</reference>
<name>A0A9P8BQ63_9FUNG</name>
<dbReference type="GO" id="GO:0005525">
    <property type="term" value="F:GTP binding"/>
    <property type="evidence" value="ECO:0007669"/>
    <property type="project" value="UniProtKB-KW"/>
</dbReference>
<dbReference type="Gene3D" id="3.30.30.170">
    <property type="match status" value="1"/>
</dbReference>
<feature type="compositionally biased region" description="Acidic residues" evidence="6">
    <location>
        <begin position="345"/>
        <end position="357"/>
    </location>
</feature>
<keyword evidence="9" id="KW-1185">Reference proteome</keyword>
<feature type="compositionally biased region" description="Acidic residues" evidence="6">
    <location>
        <begin position="233"/>
        <end position="249"/>
    </location>
</feature>
<dbReference type="SUPFAM" id="SSF100966">
    <property type="entry name" value="Translation initiation factor 2 beta, aIF2beta, N-terminal domain"/>
    <property type="match status" value="1"/>
</dbReference>
<dbReference type="EMBL" id="JAHRHY010000013">
    <property type="protein sequence ID" value="KAG9064599.1"/>
    <property type="molecule type" value="Genomic_DNA"/>
</dbReference>
<feature type="region of interest" description="Disordered" evidence="6">
    <location>
        <begin position="340"/>
        <end position="368"/>
    </location>
</feature>
<evidence type="ECO:0000256" key="5">
    <source>
        <dbReference type="ARBA" id="ARBA00023134"/>
    </source>
</evidence>
<dbReference type="GO" id="GO:0003743">
    <property type="term" value="F:translation initiation factor activity"/>
    <property type="evidence" value="ECO:0007669"/>
    <property type="project" value="UniProtKB-KW"/>
</dbReference>
<dbReference type="Gene3D" id="2.20.25.350">
    <property type="match status" value="1"/>
</dbReference>
<keyword evidence="3" id="KW-0547">Nucleotide-binding</keyword>
<keyword evidence="5" id="KW-0342">GTP-binding</keyword>
<feature type="compositionally biased region" description="Acidic residues" evidence="6">
    <location>
        <begin position="393"/>
        <end position="421"/>
    </location>
</feature>
<dbReference type="PANTHER" id="PTHR23001">
    <property type="entry name" value="EUKARYOTIC TRANSLATION INITIATION FACTOR"/>
    <property type="match status" value="1"/>
</dbReference>
<evidence type="ECO:0000313" key="9">
    <source>
        <dbReference type="Proteomes" id="UP000707451"/>
    </source>
</evidence>
<dbReference type="Proteomes" id="UP000707451">
    <property type="component" value="Unassembled WGS sequence"/>
</dbReference>
<evidence type="ECO:0000256" key="3">
    <source>
        <dbReference type="ARBA" id="ARBA00022741"/>
    </source>
</evidence>
<evidence type="ECO:0000259" key="7">
    <source>
        <dbReference type="SMART" id="SM00653"/>
    </source>
</evidence>
<accession>A0A9P8BQ63</accession>
<evidence type="ECO:0000256" key="2">
    <source>
        <dbReference type="ARBA" id="ARBA00022540"/>
    </source>
</evidence>
<dbReference type="InterPro" id="IPR002735">
    <property type="entry name" value="Transl_init_fac_IF2/IF5_dom"/>
</dbReference>
<feature type="region of interest" description="Disordered" evidence="6">
    <location>
        <begin position="386"/>
        <end position="421"/>
    </location>
</feature>